<evidence type="ECO:0000256" key="1">
    <source>
        <dbReference type="SAM" id="Phobius"/>
    </source>
</evidence>
<keyword evidence="1" id="KW-1133">Transmembrane helix</keyword>
<evidence type="ECO:0008006" key="4">
    <source>
        <dbReference type="Google" id="ProtNLM"/>
    </source>
</evidence>
<feature type="transmembrane region" description="Helical" evidence="1">
    <location>
        <begin position="109"/>
        <end position="130"/>
    </location>
</feature>
<comment type="caution">
    <text evidence="2">The sequence shown here is derived from an EMBL/GenBank/DDBJ whole genome shotgun (WGS) entry which is preliminary data.</text>
</comment>
<protein>
    <recommendedName>
        <fullName evidence="4">DUF3592 domain-containing protein</fullName>
    </recommendedName>
</protein>
<feature type="transmembrane region" description="Helical" evidence="1">
    <location>
        <begin position="15"/>
        <end position="35"/>
    </location>
</feature>
<reference evidence="2 3" key="1">
    <citation type="submission" date="2020-03" db="EMBL/GenBank/DDBJ databases">
        <title>Sequencing the genomes of 1000 actinobacteria strains.</title>
        <authorList>
            <person name="Klenk H.-P."/>
        </authorList>
    </citation>
    <scope>NUCLEOTIDE SEQUENCE [LARGE SCALE GENOMIC DNA]</scope>
    <source>
        <strain evidence="2 3">DSM 45668</strain>
    </source>
</reference>
<name>A0ABX0T1X7_9PSEU</name>
<evidence type="ECO:0000313" key="3">
    <source>
        <dbReference type="Proteomes" id="UP000754495"/>
    </source>
</evidence>
<evidence type="ECO:0000313" key="2">
    <source>
        <dbReference type="EMBL" id="NIH82845.1"/>
    </source>
</evidence>
<keyword evidence="1" id="KW-0812">Transmembrane</keyword>
<dbReference type="Proteomes" id="UP000754495">
    <property type="component" value="Unassembled WGS sequence"/>
</dbReference>
<organism evidence="2 3">
    <name type="scientific">Amycolatopsis viridis</name>
    <dbReference type="NCBI Taxonomy" id="185678"/>
    <lineage>
        <taxon>Bacteria</taxon>
        <taxon>Bacillati</taxon>
        <taxon>Actinomycetota</taxon>
        <taxon>Actinomycetes</taxon>
        <taxon>Pseudonocardiales</taxon>
        <taxon>Pseudonocardiaceae</taxon>
        <taxon>Amycolatopsis</taxon>
    </lineage>
</organism>
<proteinExistence type="predicted"/>
<keyword evidence="3" id="KW-1185">Reference proteome</keyword>
<gene>
    <name evidence="2" type="ORF">FHX46_005375</name>
</gene>
<sequence>MTARSLWWLKIGRRCVLAVAVVITVLCAGLLLAAIRNDEAITGHLGTATAEVDAVTWDRTIIRFETPDGIVHIPSNGVLYPSGLVAGDLVRIEYDATDPDLARVAGRTATLTLLPLGLTVLVTWLVAGAASWGMRHRLRRAVPAEPEVAVVDDDAPVKSG</sequence>
<accession>A0ABX0T1X7</accession>
<dbReference type="EMBL" id="JAANOU010000001">
    <property type="protein sequence ID" value="NIH82845.1"/>
    <property type="molecule type" value="Genomic_DNA"/>
</dbReference>
<keyword evidence="1" id="KW-0472">Membrane</keyword>